<name>T0Z9V9_9ZZZZ</name>
<dbReference type="Pfam" id="PF01061">
    <property type="entry name" value="ABC2_membrane"/>
    <property type="match status" value="1"/>
</dbReference>
<keyword evidence="4 5" id="KW-0472">Membrane</keyword>
<feature type="transmembrane region" description="Helical" evidence="5">
    <location>
        <begin position="170"/>
        <end position="190"/>
    </location>
</feature>
<organism evidence="7">
    <name type="scientific">mine drainage metagenome</name>
    <dbReference type="NCBI Taxonomy" id="410659"/>
    <lineage>
        <taxon>unclassified sequences</taxon>
        <taxon>metagenomes</taxon>
        <taxon>ecological metagenomes</taxon>
    </lineage>
</organism>
<evidence type="ECO:0000256" key="5">
    <source>
        <dbReference type="SAM" id="Phobius"/>
    </source>
</evidence>
<evidence type="ECO:0000256" key="3">
    <source>
        <dbReference type="ARBA" id="ARBA00022989"/>
    </source>
</evidence>
<keyword evidence="3 5" id="KW-1133">Transmembrane helix</keyword>
<evidence type="ECO:0000256" key="4">
    <source>
        <dbReference type="ARBA" id="ARBA00023136"/>
    </source>
</evidence>
<dbReference type="PANTHER" id="PTHR43229:SF2">
    <property type="entry name" value="NODULATION PROTEIN J"/>
    <property type="match status" value="1"/>
</dbReference>
<dbReference type="EMBL" id="AUZY01009802">
    <property type="protein sequence ID" value="EQD40867.1"/>
    <property type="molecule type" value="Genomic_DNA"/>
</dbReference>
<feature type="transmembrane region" description="Helical" evidence="5">
    <location>
        <begin position="102"/>
        <end position="126"/>
    </location>
</feature>
<dbReference type="PROSITE" id="PS51012">
    <property type="entry name" value="ABC_TM2"/>
    <property type="match status" value="1"/>
</dbReference>
<dbReference type="InterPro" id="IPR000412">
    <property type="entry name" value="ABC_2_transport"/>
</dbReference>
<accession>T0Z9V9</accession>
<feature type="transmembrane region" description="Helical" evidence="5">
    <location>
        <begin position="223"/>
        <end position="245"/>
    </location>
</feature>
<dbReference type="GO" id="GO:0140359">
    <property type="term" value="F:ABC-type transporter activity"/>
    <property type="evidence" value="ECO:0007669"/>
    <property type="project" value="InterPro"/>
</dbReference>
<comment type="caution">
    <text evidence="7">The sequence shown here is derived from an EMBL/GenBank/DDBJ whole genome shotgun (WGS) entry which is preliminary data.</text>
</comment>
<dbReference type="InterPro" id="IPR051784">
    <property type="entry name" value="Nod_factor_ABC_transporter"/>
</dbReference>
<feature type="domain" description="ABC transmembrane type-2" evidence="6">
    <location>
        <begin position="20"/>
        <end position="247"/>
    </location>
</feature>
<evidence type="ECO:0000259" key="6">
    <source>
        <dbReference type="PROSITE" id="PS51012"/>
    </source>
</evidence>
<dbReference type="InterPro" id="IPR047817">
    <property type="entry name" value="ABC2_TM_bact-type"/>
</dbReference>
<reference evidence="7" key="2">
    <citation type="journal article" date="2014" name="ISME J.">
        <title>Microbial stratification in low pH oxic and suboxic macroscopic growths along an acid mine drainage.</title>
        <authorList>
            <person name="Mendez-Garcia C."/>
            <person name="Mesa V."/>
            <person name="Sprenger R.R."/>
            <person name="Richter M."/>
            <person name="Diez M.S."/>
            <person name="Solano J."/>
            <person name="Bargiela R."/>
            <person name="Golyshina O.V."/>
            <person name="Manteca A."/>
            <person name="Ramos J.L."/>
            <person name="Gallego J.R."/>
            <person name="Llorente I."/>
            <person name="Martins Dos Santos V.A."/>
            <person name="Jensen O.N."/>
            <person name="Pelaez A.I."/>
            <person name="Sanchez J."/>
            <person name="Ferrer M."/>
        </authorList>
    </citation>
    <scope>NUCLEOTIDE SEQUENCE</scope>
</reference>
<feature type="transmembrane region" description="Helical" evidence="5">
    <location>
        <begin position="21"/>
        <end position="40"/>
    </location>
</feature>
<sequence length="255" mass="27855">MYRILALVEREYRIKVRSPGFYVIQGAQPVLFLVFFVASIGAKISRGSIGGQGLPYIEFVAPGLIVLQSFYVFPFVGSMVSNERRYGMYRVILTTRARFSDYLAAKIIVEYSFVLVQATLIVLIAYGLVGPFAGLRILWWGLPILFLSTSTWVSVGSLFGFAFPQEHYRSAFIGLLSLPLTFASTIFYSLSGTPIWIQALASVNPITYATDALRSGWFGSTDVLGLGVTAGIAILAVAVSVLVAARSPLLPKTAR</sequence>
<feature type="transmembrane region" description="Helical" evidence="5">
    <location>
        <begin position="138"/>
        <end position="163"/>
    </location>
</feature>
<dbReference type="GO" id="GO:0043190">
    <property type="term" value="C:ATP-binding cassette (ABC) transporter complex"/>
    <property type="evidence" value="ECO:0007669"/>
    <property type="project" value="InterPro"/>
</dbReference>
<dbReference type="AlphaFoldDB" id="T0Z9V9"/>
<reference evidence="7" key="1">
    <citation type="submission" date="2013-08" db="EMBL/GenBank/DDBJ databases">
        <authorList>
            <person name="Mendez C."/>
            <person name="Richter M."/>
            <person name="Ferrer M."/>
            <person name="Sanchez J."/>
        </authorList>
    </citation>
    <scope>NUCLEOTIDE SEQUENCE</scope>
</reference>
<dbReference type="PIRSF" id="PIRSF006648">
    <property type="entry name" value="DrrB"/>
    <property type="match status" value="1"/>
</dbReference>
<dbReference type="InterPro" id="IPR013525">
    <property type="entry name" value="ABC2_TM"/>
</dbReference>
<comment type="subcellular location">
    <subcellularLocation>
        <location evidence="1">Membrane</location>
        <topology evidence="1">Multi-pass membrane protein</topology>
    </subcellularLocation>
</comment>
<keyword evidence="2 5" id="KW-0812">Transmembrane</keyword>
<proteinExistence type="predicted"/>
<evidence type="ECO:0000256" key="2">
    <source>
        <dbReference type="ARBA" id="ARBA00022692"/>
    </source>
</evidence>
<protein>
    <submittedName>
        <fullName evidence="7">Membrane protein containing ABC-2 type transporter domain protein</fullName>
    </submittedName>
</protein>
<feature type="transmembrane region" description="Helical" evidence="5">
    <location>
        <begin position="60"/>
        <end position="81"/>
    </location>
</feature>
<evidence type="ECO:0000256" key="1">
    <source>
        <dbReference type="ARBA" id="ARBA00004141"/>
    </source>
</evidence>
<evidence type="ECO:0000313" key="7">
    <source>
        <dbReference type="EMBL" id="EQD40867.1"/>
    </source>
</evidence>
<gene>
    <name evidence="7" type="ORF">B1B_14763</name>
</gene>
<dbReference type="PANTHER" id="PTHR43229">
    <property type="entry name" value="NODULATION PROTEIN J"/>
    <property type="match status" value="1"/>
</dbReference>